<feature type="transmembrane region" description="Helical" evidence="2">
    <location>
        <begin position="114"/>
        <end position="135"/>
    </location>
</feature>
<dbReference type="EMBL" id="JBHUMQ010000035">
    <property type="protein sequence ID" value="MFD2695054.1"/>
    <property type="molecule type" value="Genomic_DNA"/>
</dbReference>
<name>A0ABW5S7J1_9BACL</name>
<dbReference type="Pfam" id="PF13559">
    <property type="entry name" value="DUF4129"/>
    <property type="match status" value="1"/>
</dbReference>
<feature type="transmembrane region" description="Helical" evidence="2">
    <location>
        <begin position="140"/>
        <end position="160"/>
    </location>
</feature>
<keyword evidence="5" id="KW-1185">Reference proteome</keyword>
<feature type="region of interest" description="Disordered" evidence="1">
    <location>
        <begin position="557"/>
        <end position="624"/>
    </location>
</feature>
<sequence>MSERLFTKLTNAVIYGLAGFLVWLCAKPLIELTILNSRPLLIFFITVMMLMFYLKLPGWLCSSVCVLMILHAVHFYFFYNEPLLSFDWLVQLSADIGDNLSRIWQGEMGQMTDLFSAFMFYILFGMITFALRYWLRKEQLIFLIALAIVCSVLIDTMTVYHGATSIVAMVATALFMLSIQKWQLFSLKYPEGKKLKSGLPWFAVSGFAIAILLIVGLLMPKPGSQWTAPSNYLNGLGFTFFQNGSFFSGNQRIGYDEDDTRLGGSIGMDQTPLFTAAVSGNPGYWRVAHKDHYTGRGWSDGERYFLPASDRNAFSTMLSLYEAQTKTINQTAVLRFERSSPAILPYTGEPKWVEVPGKRLKVDQLTSQLQTIDEKKASSEILDYAAPVYQTEKLRQTTESDPEEIRSRYLQVPQDLPDRVRALGRRLTAGHSNRYDQVKAVVNYLRSSRFKYSTDNIPRPSRNQDYVDQFLFESKVGYCDNFSTSMVILLRSAGIPARWVKGFTSGEYQEQLQEKINGKTVDLKQYQITNADAHSWGEVYFPGSGWVTFEPTPSFSDPSQFVANSSNNRSSQSNSDQSSGNSETAENQQDASSQKDSESSRQAKDRTDQQTESVQKKRHSAKATPGPGIHWQYVGWTAMSVLLIGIIVAWLTRKKWLRAVYIRRIQNNPLGSSQDFQKIYRLLLLVLRFDGMKRSESETLREYAKRVGTAAGEELFWLTERYEQMIYSNNHQLTLSDSEHIRSLLDRWINSQRSKIKRVKE</sequence>
<feature type="transmembrane region" description="Helical" evidence="2">
    <location>
        <begin position="633"/>
        <end position="652"/>
    </location>
</feature>
<feature type="transmembrane region" description="Helical" evidence="2">
    <location>
        <begin position="59"/>
        <end position="79"/>
    </location>
</feature>
<dbReference type="RefSeq" id="WP_253065151.1">
    <property type="nucleotide sequence ID" value="NZ_JAMXWM010000037.1"/>
</dbReference>
<keyword evidence="2" id="KW-1133">Transmembrane helix</keyword>
<feature type="domain" description="Transglutaminase-like" evidence="3">
    <location>
        <begin position="471"/>
        <end position="553"/>
    </location>
</feature>
<evidence type="ECO:0000313" key="4">
    <source>
        <dbReference type="EMBL" id="MFD2695054.1"/>
    </source>
</evidence>
<evidence type="ECO:0000259" key="3">
    <source>
        <dbReference type="SMART" id="SM00460"/>
    </source>
</evidence>
<organism evidence="4 5">
    <name type="scientific">Sporolactobacillus shoreicorticis</name>
    <dbReference type="NCBI Taxonomy" id="1923877"/>
    <lineage>
        <taxon>Bacteria</taxon>
        <taxon>Bacillati</taxon>
        <taxon>Bacillota</taxon>
        <taxon>Bacilli</taxon>
        <taxon>Bacillales</taxon>
        <taxon>Sporolactobacillaceae</taxon>
        <taxon>Sporolactobacillus</taxon>
    </lineage>
</organism>
<evidence type="ECO:0000313" key="5">
    <source>
        <dbReference type="Proteomes" id="UP001597399"/>
    </source>
</evidence>
<dbReference type="InterPro" id="IPR038765">
    <property type="entry name" value="Papain-like_cys_pep_sf"/>
</dbReference>
<feature type="compositionally biased region" description="Basic and acidic residues" evidence="1">
    <location>
        <begin position="593"/>
        <end position="609"/>
    </location>
</feature>
<feature type="compositionally biased region" description="Low complexity" evidence="1">
    <location>
        <begin position="564"/>
        <end position="582"/>
    </location>
</feature>
<dbReference type="Proteomes" id="UP001597399">
    <property type="component" value="Unassembled WGS sequence"/>
</dbReference>
<dbReference type="PANTHER" id="PTHR42736:SF1">
    <property type="entry name" value="PROTEIN-GLUTAMINE GAMMA-GLUTAMYLTRANSFERASE"/>
    <property type="match status" value="1"/>
</dbReference>
<reference evidence="5" key="1">
    <citation type="journal article" date="2019" name="Int. J. Syst. Evol. Microbiol.">
        <title>The Global Catalogue of Microorganisms (GCM) 10K type strain sequencing project: providing services to taxonomists for standard genome sequencing and annotation.</title>
        <authorList>
            <consortium name="The Broad Institute Genomics Platform"/>
            <consortium name="The Broad Institute Genome Sequencing Center for Infectious Disease"/>
            <person name="Wu L."/>
            <person name="Ma J."/>
        </authorList>
    </citation>
    <scope>NUCLEOTIDE SEQUENCE [LARGE SCALE GENOMIC DNA]</scope>
    <source>
        <strain evidence="5">TISTR 2466</strain>
    </source>
</reference>
<dbReference type="Gene3D" id="3.10.620.30">
    <property type="match status" value="1"/>
</dbReference>
<feature type="transmembrane region" description="Helical" evidence="2">
    <location>
        <begin position="199"/>
        <end position="219"/>
    </location>
</feature>
<evidence type="ECO:0000256" key="2">
    <source>
        <dbReference type="SAM" id="Phobius"/>
    </source>
</evidence>
<feature type="transmembrane region" description="Helical" evidence="2">
    <location>
        <begin position="166"/>
        <end position="187"/>
    </location>
</feature>
<dbReference type="InterPro" id="IPR021878">
    <property type="entry name" value="TgpA_N"/>
</dbReference>
<feature type="transmembrane region" description="Helical" evidence="2">
    <location>
        <begin position="12"/>
        <end position="30"/>
    </location>
</feature>
<evidence type="ECO:0000256" key="1">
    <source>
        <dbReference type="SAM" id="MobiDB-lite"/>
    </source>
</evidence>
<dbReference type="Pfam" id="PF01841">
    <property type="entry name" value="Transglut_core"/>
    <property type="match status" value="1"/>
</dbReference>
<dbReference type="InterPro" id="IPR002931">
    <property type="entry name" value="Transglutaminase-like"/>
</dbReference>
<dbReference type="InterPro" id="IPR025403">
    <property type="entry name" value="TgpA-like_C"/>
</dbReference>
<dbReference type="SUPFAM" id="SSF54001">
    <property type="entry name" value="Cysteine proteinases"/>
    <property type="match status" value="1"/>
</dbReference>
<keyword evidence="2" id="KW-0812">Transmembrane</keyword>
<dbReference type="InterPro" id="IPR052901">
    <property type="entry name" value="Bact_TGase-like"/>
</dbReference>
<comment type="caution">
    <text evidence="4">The sequence shown here is derived from an EMBL/GenBank/DDBJ whole genome shotgun (WGS) entry which is preliminary data.</text>
</comment>
<dbReference type="Pfam" id="PF11992">
    <property type="entry name" value="TgpA_N"/>
    <property type="match status" value="1"/>
</dbReference>
<protein>
    <submittedName>
        <fullName evidence="4">TransglutaminaseTgpA domain-containing protein</fullName>
    </submittedName>
</protein>
<keyword evidence="2" id="KW-0472">Membrane</keyword>
<feature type="transmembrane region" description="Helical" evidence="2">
    <location>
        <begin position="36"/>
        <end position="54"/>
    </location>
</feature>
<dbReference type="PANTHER" id="PTHR42736">
    <property type="entry name" value="PROTEIN-GLUTAMINE GAMMA-GLUTAMYLTRANSFERASE"/>
    <property type="match status" value="1"/>
</dbReference>
<proteinExistence type="predicted"/>
<accession>A0ABW5S7J1</accession>
<feature type="compositionally biased region" description="Polar residues" evidence="1">
    <location>
        <begin position="583"/>
        <end position="592"/>
    </location>
</feature>
<gene>
    <name evidence="4" type="ORF">ACFSUE_15665</name>
</gene>
<dbReference type="SMART" id="SM00460">
    <property type="entry name" value="TGc"/>
    <property type="match status" value="1"/>
</dbReference>